<evidence type="ECO:0000313" key="2">
    <source>
        <dbReference type="Proteomes" id="UP000198515"/>
    </source>
</evidence>
<dbReference type="EMBL" id="FMBC01000023">
    <property type="protein sequence ID" value="SCC42551.1"/>
    <property type="molecule type" value="Genomic_DNA"/>
</dbReference>
<organism evidence="1 2">
    <name type="scientific">Kosakonia oryziphila</name>
    <dbReference type="NCBI Taxonomy" id="1005667"/>
    <lineage>
        <taxon>Bacteria</taxon>
        <taxon>Pseudomonadati</taxon>
        <taxon>Pseudomonadota</taxon>
        <taxon>Gammaproteobacteria</taxon>
        <taxon>Enterobacterales</taxon>
        <taxon>Enterobacteriaceae</taxon>
        <taxon>Kosakonia</taxon>
    </lineage>
</organism>
<dbReference type="AlphaFoldDB" id="A0A1C4EG85"/>
<reference evidence="2" key="1">
    <citation type="submission" date="2016-08" db="EMBL/GenBank/DDBJ databases">
        <authorList>
            <person name="Varghese N."/>
            <person name="Submissions Spin"/>
        </authorList>
    </citation>
    <scope>NUCLEOTIDE SEQUENCE [LARGE SCALE GENOMIC DNA]</scope>
    <source>
        <strain evidence="2">REICA_142</strain>
    </source>
</reference>
<dbReference type="Proteomes" id="UP000198515">
    <property type="component" value="Unassembled WGS sequence"/>
</dbReference>
<sequence>MEEFRRIALPAEAIAKAIVWAIAQPDGVDVSEMIVRPTQSAY</sequence>
<accession>A0A1C4EG85</accession>
<name>A0A1C4EG85_9ENTR</name>
<keyword evidence="2" id="KW-1185">Reference proteome</keyword>
<evidence type="ECO:0000313" key="1">
    <source>
        <dbReference type="EMBL" id="SCC42551.1"/>
    </source>
</evidence>
<proteinExistence type="predicted"/>
<protein>
    <submittedName>
        <fullName evidence="1">Uncharacterized protein</fullName>
    </submittedName>
</protein>
<gene>
    <name evidence="1" type="ORF">GA0061070_102328</name>
</gene>